<protein>
    <submittedName>
        <fullName evidence="1">Uncharacterized protein</fullName>
    </submittedName>
</protein>
<evidence type="ECO:0000313" key="2">
    <source>
        <dbReference type="Proteomes" id="UP000257109"/>
    </source>
</evidence>
<feature type="non-terminal residue" evidence="1">
    <location>
        <position position="1"/>
    </location>
</feature>
<name>A0A371EY58_MUCPR</name>
<dbReference type="AlphaFoldDB" id="A0A371EY58"/>
<evidence type="ECO:0000313" key="1">
    <source>
        <dbReference type="EMBL" id="RDX70949.1"/>
    </source>
</evidence>
<organism evidence="1 2">
    <name type="scientific">Mucuna pruriens</name>
    <name type="common">Velvet bean</name>
    <name type="synonym">Dolichos pruriens</name>
    <dbReference type="NCBI Taxonomy" id="157652"/>
    <lineage>
        <taxon>Eukaryota</taxon>
        <taxon>Viridiplantae</taxon>
        <taxon>Streptophyta</taxon>
        <taxon>Embryophyta</taxon>
        <taxon>Tracheophyta</taxon>
        <taxon>Spermatophyta</taxon>
        <taxon>Magnoliopsida</taxon>
        <taxon>eudicotyledons</taxon>
        <taxon>Gunneridae</taxon>
        <taxon>Pentapetalae</taxon>
        <taxon>rosids</taxon>
        <taxon>fabids</taxon>
        <taxon>Fabales</taxon>
        <taxon>Fabaceae</taxon>
        <taxon>Papilionoideae</taxon>
        <taxon>50 kb inversion clade</taxon>
        <taxon>NPAAA clade</taxon>
        <taxon>indigoferoid/millettioid clade</taxon>
        <taxon>Phaseoleae</taxon>
        <taxon>Mucuna</taxon>
    </lineage>
</organism>
<dbReference type="Proteomes" id="UP000257109">
    <property type="component" value="Unassembled WGS sequence"/>
</dbReference>
<dbReference type="OrthoDB" id="1751340at2759"/>
<keyword evidence="2" id="KW-1185">Reference proteome</keyword>
<dbReference type="EMBL" id="QJKJ01011521">
    <property type="protein sequence ID" value="RDX70949.1"/>
    <property type="molecule type" value="Genomic_DNA"/>
</dbReference>
<sequence length="64" mass="6964">MNPLGNTEPKSNSPVVSRGSCFIASSSNGLFTTHKNLCPLLSNPSAISFNCDTENDPRLPKHRY</sequence>
<proteinExistence type="predicted"/>
<reference evidence="1" key="1">
    <citation type="submission" date="2018-05" db="EMBL/GenBank/DDBJ databases">
        <title>Draft genome of Mucuna pruriens seed.</title>
        <authorList>
            <person name="Nnadi N.E."/>
            <person name="Vos R."/>
            <person name="Hasami M.H."/>
            <person name="Devisetty U.K."/>
            <person name="Aguiy J.C."/>
        </authorList>
    </citation>
    <scope>NUCLEOTIDE SEQUENCE [LARGE SCALE GENOMIC DNA]</scope>
    <source>
        <strain evidence="1">JCA_2017</strain>
    </source>
</reference>
<gene>
    <name evidence="1" type="ORF">CR513_49754</name>
</gene>
<comment type="caution">
    <text evidence="1">The sequence shown here is derived from an EMBL/GenBank/DDBJ whole genome shotgun (WGS) entry which is preliminary data.</text>
</comment>
<accession>A0A371EY58</accession>